<keyword evidence="2" id="KW-0808">Transferase</keyword>
<name>A0A344TNG9_9BACT</name>
<dbReference type="RefSeq" id="WP_114068955.1">
    <property type="nucleotide sequence ID" value="NZ_CP030850.1"/>
</dbReference>
<keyword evidence="3" id="KW-1185">Reference proteome</keyword>
<dbReference type="SUPFAM" id="SSF55729">
    <property type="entry name" value="Acyl-CoA N-acyltransferases (Nat)"/>
    <property type="match status" value="1"/>
</dbReference>
<gene>
    <name evidence="2" type="ORF">DR864_21765</name>
</gene>
<evidence type="ECO:0000313" key="3">
    <source>
        <dbReference type="Proteomes" id="UP000251993"/>
    </source>
</evidence>
<feature type="domain" description="N-acetyltransferase" evidence="1">
    <location>
        <begin position="9"/>
        <end position="165"/>
    </location>
</feature>
<reference evidence="2 3" key="1">
    <citation type="submission" date="2018-07" db="EMBL/GenBank/DDBJ databases">
        <title>Genome sequencing of Runella.</title>
        <authorList>
            <person name="Baek M.-G."/>
            <person name="Yi H."/>
        </authorList>
    </citation>
    <scope>NUCLEOTIDE SEQUENCE [LARGE SCALE GENOMIC DNA]</scope>
    <source>
        <strain evidence="2 3">HYN0085</strain>
    </source>
</reference>
<organism evidence="2 3">
    <name type="scientific">Runella rosea</name>
    <dbReference type="NCBI Taxonomy" id="2259595"/>
    <lineage>
        <taxon>Bacteria</taxon>
        <taxon>Pseudomonadati</taxon>
        <taxon>Bacteroidota</taxon>
        <taxon>Cytophagia</taxon>
        <taxon>Cytophagales</taxon>
        <taxon>Spirosomataceae</taxon>
        <taxon>Runella</taxon>
    </lineage>
</organism>
<dbReference type="PROSITE" id="PS51186">
    <property type="entry name" value="GNAT"/>
    <property type="match status" value="1"/>
</dbReference>
<evidence type="ECO:0000259" key="1">
    <source>
        <dbReference type="PROSITE" id="PS51186"/>
    </source>
</evidence>
<dbReference type="EMBL" id="CP030850">
    <property type="protein sequence ID" value="AXE20190.1"/>
    <property type="molecule type" value="Genomic_DNA"/>
</dbReference>
<dbReference type="Gene3D" id="3.40.630.30">
    <property type="match status" value="1"/>
</dbReference>
<evidence type="ECO:0000313" key="2">
    <source>
        <dbReference type="EMBL" id="AXE20190.1"/>
    </source>
</evidence>
<dbReference type="AlphaFoldDB" id="A0A344TNG9"/>
<protein>
    <submittedName>
        <fullName evidence="2">GNAT family N-acetyltransferase</fullName>
    </submittedName>
</protein>
<proteinExistence type="predicted"/>
<sequence>MPFLETQRLYLRLFQESDAHDLFRIESNPEVMAFIRKPVTELSQSLGRIRQEAIYAAANEGLGLFACFEKATDTYIGLVKIKHIEDTDDIEVGYAFLPEAWGKGYATEITQKAIEYLQQNFKGRKIVAFVQDENTSSKHVLEKVGMNKVDAGYEGRADAVVFELG</sequence>
<dbReference type="PANTHER" id="PTHR43792">
    <property type="entry name" value="GNAT FAMILY, PUTATIVE (AFU_ORTHOLOGUE AFUA_3G00765)-RELATED-RELATED"/>
    <property type="match status" value="1"/>
</dbReference>
<dbReference type="Pfam" id="PF13302">
    <property type="entry name" value="Acetyltransf_3"/>
    <property type="match status" value="1"/>
</dbReference>
<dbReference type="PANTHER" id="PTHR43792:SF1">
    <property type="entry name" value="N-ACETYLTRANSFERASE DOMAIN-CONTAINING PROTEIN"/>
    <property type="match status" value="1"/>
</dbReference>
<accession>A0A344TNG9</accession>
<dbReference type="GO" id="GO:0016747">
    <property type="term" value="F:acyltransferase activity, transferring groups other than amino-acyl groups"/>
    <property type="evidence" value="ECO:0007669"/>
    <property type="project" value="InterPro"/>
</dbReference>
<dbReference type="InterPro" id="IPR016181">
    <property type="entry name" value="Acyl_CoA_acyltransferase"/>
</dbReference>
<dbReference type="OrthoDB" id="9798081at2"/>
<dbReference type="InterPro" id="IPR000182">
    <property type="entry name" value="GNAT_dom"/>
</dbReference>
<dbReference type="InterPro" id="IPR051531">
    <property type="entry name" value="N-acetyltransferase"/>
</dbReference>
<dbReference type="Proteomes" id="UP000251993">
    <property type="component" value="Chromosome"/>
</dbReference>
<dbReference type="KEGG" id="run:DR864_21765"/>